<dbReference type="SUPFAM" id="SSF51735">
    <property type="entry name" value="NAD(P)-binding Rossmann-fold domains"/>
    <property type="match status" value="1"/>
</dbReference>
<dbReference type="InterPro" id="IPR002347">
    <property type="entry name" value="SDR_fam"/>
</dbReference>
<dbReference type="OrthoDB" id="9803333at2"/>
<accession>A0A0X3WR35</accession>
<dbReference type="InterPro" id="IPR036291">
    <property type="entry name" value="NAD(P)-bd_dom_sf"/>
</dbReference>
<dbReference type="Gene3D" id="3.40.50.720">
    <property type="entry name" value="NAD(P)-binding Rossmann-like Domain"/>
    <property type="match status" value="1"/>
</dbReference>
<evidence type="ECO:0000313" key="4">
    <source>
        <dbReference type="Proteomes" id="UP000053413"/>
    </source>
</evidence>
<comment type="similarity">
    <text evidence="1">Belongs to the short-chain dehydrogenases/reductases (SDR) family.</text>
</comment>
<dbReference type="PANTHER" id="PTHR24321">
    <property type="entry name" value="DEHYDROGENASES, SHORT CHAIN"/>
    <property type="match status" value="1"/>
</dbReference>
<dbReference type="Proteomes" id="UP000053413">
    <property type="component" value="Unassembled WGS sequence"/>
</dbReference>
<keyword evidence="2" id="KW-0560">Oxidoreductase</keyword>
<evidence type="ECO:0000256" key="2">
    <source>
        <dbReference type="ARBA" id="ARBA00023002"/>
    </source>
</evidence>
<dbReference type="EMBL" id="LLZJ01000210">
    <property type="protein sequence ID" value="KUL59313.1"/>
    <property type="molecule type" value="Genomic_DNA"/>
</dbReference>
<protein>
    <submittedName>
        <fullName evidence="3">Oxidoreductase</fullName>
    </submittedName>
</protein>
<evidence type="ECO:0000256" key="1">
    <source>
        <dbReference type="ARBA" id="ARBA00006484"/>
    </source>
</evidence>
<reference evidence="4" key="1">
    <citation type="submission" date="2015-10" db="EMBL/GenBank/DDBJ databases">
        <authorList>
            <person name="Ju K.-S."/>
            <person name="Doroghazi J.R."/>
            <person name="Metcalf W.W."/>
        </authorList>
    </citation>
    <scope>NUCLEOTIDE SEQUENCE [LARGE SCALE GENOMIC DNA]</scope>
    <source>
        <strain evidence="4">NRRL F-8817</strain>
    </source>
</reference>
<organism evidence="3 4">
    <name type="scientific">Streptomyces violaceusniger</name>
    <dbReference type="NCBI Taxonomy" id="68280"/>
    <lineage>
        <taxon>Bacteria</taxon>
        <taxon>Bacillati</taxon>
        <taxon>Actinomycetota</taxon>
        <taxon>Actinomycetes</taxon>
        <taxon>Kitasatosporales</taxon>
        <taxon>Streptomycetaceae</taxon>
        <taxon>Streptomyces</taxon>
        <taxon>Streptomyces violaceusniger group</taxon>
    </lineage>
</organism>
<dbReference type="PANTHER" id="PTHR24321:SF8">
    <property type="entry name" value="ESTRADIOL 17-BETA-DEHYDROGENASE 8-RELATED"/>
    <property type="match status" value="1"/>
</dbReference>
<name>A0A0X3WR35_STRVO</name>
<dbReference type="PRINTS" id="PR00081">
    <property type="entry name" value="GDHRDH"/>
</dbReference>
<proteinExistence type="inferred from homology"/>
<dbReference type="RefSeq" id="WP_059144688.1">
    <property type="nucleotide sequence ID" value="NZ_LLZJ01000210.1"/>
</dbReference>
<sequence length="250" mass="25936">MSAPVALITGGTSGIGKATAESLHRRGYQVVVTGQNPDTIAAAEKEFPEGVVVVRADSRSLAETDRVVEEIRERFGGLDVVFLNAAIVRMLPIEADVFDEAAYDDLFSVNVKGQFFTLQKALPLLRDGGSIIFNVGIGATRGIPGGAAVSTATKGALLSMVPSLALELAPRRIRVNAVSPGPIDTGIWAKQGMPAEMLEEAAEATVSQVPLGRFGTSEEVAEVVAFLASDAAGFVTGENLVVGGGVGIRS</sequence>
<comment type="caution">
    <text evidence="3">The sequence shown here is derived from an EMBL/GenBank/DDBJ whole genome shotgun (WGS) entry which is preliminary data.</text>
</comment>
<evidence type="ECO:0000313" key="3">
    <source>
        <dbReference type="EMBL" id="KUL59313.1"/>
    </source>
</evidence>
<dbReference type="AlphaFoldDB" id="A0A0X3WR35"/>
<dbReference type="GO" id="GO:0016491">
    <property type="term" value="F:oxidoreductase activity"/>
    <property type="evidence" value="ECO:0007669"/>
    <property type="project" value="UniProtKB-KW"/>
</dbReference>
<gene>
    <name evidence="3" type="ORF">ADL28_17590</name>
</gene>
<dbReference type="FunFam" id="3.40.50.720:FF:000084">
    <property type="entry name" value="Short-chain dehydrogenase reductase"/>
    <property type="match status" value="1"/>
</dbReference>
<dbReference type="CDD" id="cd05233">
    <property type="entry name" value="SDR_c"/>
    <property type="match status" value="1"/>
</dbReference>
<dbReference type="Pfam" id="PF13561">
    <property type="entry name" value="adh_short_C2"/>
    <property type="match status" value="1"/>
</dbReference>